<organism evidence="1 2">
    <name type="scientific">Sphingomonas vulcanisoli</name>
    <dbReference type="NCBI Taxonomy" id="1658060"/>
    <lineage>
        <taxon>Bacteria</taxon>
        <taxon>Pseudomonadati</taxon>
        <taxon>Pseudomonadota</taxon>
        <taxon>Alphaproteobacteria</taxon>
        <taxon>Sphingomonadales</taxon>
        <taxon>Sphingomonadaceae</taxon>
        <taxon>Sphingomonas</taxon>
    </lineage>
</organism>
<proteinExistence type="predicted"/>
<dbReference type="InterPro" id="IPR036390">
    <property type="entry name" value="WH_DNA-bd_sf"/>
</dbReference>
<accession>A0ABX0TXJ7</accession>
<keyword evidence="2" id="KW-1185">Reference proteome</keyword>
<dbReference type="PANTHER" id="PTHR33221:SF2">
    <property type="entry name" value="TRANSCRIPTIONAL REGULATOR"/>
    <property type="match status" value="1"/>
</dbReference>
<protein>
    <submittedName>
        <fullName evidence="1">FeS assembly SUF system regulator</fullName>
    </submittedName>
</protein>
<name>A0ABX0TXJ7_9SPHN</name>
<dbReference type="PROSITE" id="PS01332">
    <property type="entry name" value="HTH_RRF2_1"/>
    <property type="match status" value="1"/>
</dbReference>
<sequence>MRLSNLADYAVVLLCAAARAGEVRLNATCLAAETGVPLPTAQKLIGKLSGAGLLVSARGGNGGFRLARTPAQITLADIVEAVEGPIALTACVEAGRQDCGLDHHCQVKPHWDVVNDAMRGALASVTLAQLATPTPFVPSAVEGRAPSAKVERASTSLDTNGLLEARV</sequence>
<dbReference type="EMBL" id="JAAOZC010000008">
    <property type="protein sequence ID" value="NIJ09177.1"/>
    <property type="molecule type" value="Genomic_DNA"/>
</dbReference>
<dbReference type="RefSeq" id="WP_167074529.1">
    <property type="nucleotide sequence ID" value="NZ_JAAOZC010000008.1"/>
</dbReference>
<gene>
    <name evidence="1" type="ORF">FHS31_002809</name>
</gene>
<dbReference type="PROSITE" id="PS51197">
    <property type="entry name" value="HTH_RRF2_2"/>
    <property type="match status" value="1"/>
</dbReference>
<dbReference type="PANTHER" id="PTHR33221">
    <property type="entry name" value="WINGED HELIX-TURN-HELIX TRANSCRIPTIONAL REGULATOR, RRF2 FAMILY"/>
    <property type="match status" value="1"/>
</dbReference>
<dbReference type="Proteomes" id="UP000727456">
    <property type="component" value="Unassembled WGS sequence"/>
</dbReference>
<dbReference type="NCBIfam" id="TIGR02944">
    <property type="entry name" value="suf_reg_Xantho"/>
    <property type="match status" value="1"/>
</dbReference>
<dbReference type="Pfam" id="PF02082">
    <property type="entry name" value="Rrf2"/>
    <property type="match status" value="1"/>
</dbReference>
<dbReference type="InterPro" id="IPR036388">
    <property type="entry name" value="WH-like_DNA-bd_sf"/>
</dbReference>
<dbReference type="InterPro" id="IPR000944">
    <property type="entry name" value="Tscrpt_reg_Rrf2"/>
</dbReference>
<dbReference type="Gene3D" id="1.10.10.10">
    <property type="entry name" value="Winged helix-like DNA-binding domain superfamily/Winged helix DNA-binding domain"/>
    <property type="match status" value="1"/>
</dbReference>
<dbReference type="SUPFAM" id="SSF46785">
    <property type="entry name" value="Winged helix' DNA-binding domain"/>
    <property type="match status" value="1"/>
</dbReference>
<dbReference type="InterPro" id="IPR030489">
    <property type="entry name" value="TR_Rrf2-type_CS"/>
</dbReference>
<dbReference type="NCBIfam" id="TIGR00738">
    <property type="entry name" value="rrf2_super"/>
    <property type="match status" value="1"/>
</dbReference>
<evidence type="ECO:0000313" key="2">
    <source>
        <dbReference type="Proteomes" id="UP000727456"/>
    </source>
</evidence>
<comment type="caution">
    <text evidence="1">The sequence shown here is derived from an EMBL/GenBank/DDBJ whole genome shotgun (WGS) entry which is preliminary data.</text>
</comment>
<dbReference type="InterPro" id="IPR014290">
    <property type="entry name" value="SUF_FeS_clus_asmbl_reg"/>
</dbReference>
<reference evidence="1 2" key="1">
    <citation type="submission" date="2020-03" db="EMBL/GenBank/DDBJ databases">
        <title>Genomic Encyclopedia of Type Strains, Phase III (KMG-III): the genomes of soil and plant-associated and newly described type strains.</title>
        <authorList>
            <person name="Whitman W."/>
        </authorList>
    </citation>
    <scope>NUCLEOTIDE SEQUENCE [LARGE SCALE GENOMIC DNA]</scope>
    <source>
        <strain evidence="1 2">CECT 8804</strain>
    </source>
</reference>
<evidence type="ECO:0000313" key="1">
    <source>
        <dbReference type="EMBL" id="NIJ09177.1"/>
    </source>
</evidence>